<dbReference type="InterPro" id="IPR013655">
    <property type="entry name" value="PAS_fold_3"/>
</dbReference>
<dbReference type="PANTHER" id="PTHR43304">
    <property type="entry name" value="PHYTOCHROME-LIKE PROTEIN CPH1"/>
    <property type="match status" value="1"/>
</dbReference>
<name>A0A2N7UCW9_9GAMM</name>
<feature type="modified residue" description="4-aspartylphosphate" evidence="6">
    <location>
        <position position="1253"/>
    </location>
</feature>
<proteinExistence type="predicted"/>
<keyword evidence="5" id="KW-0418">Kinase</keyword>
<dbReference type="NCBIfam" id="TIGR00229">
    <property type="entry name" value="sensory_box"/>
    <property type="match status" value="3"/>
</dbReference>
<evidence type="ECO:0000256" key="3">
    <source>
        <dbReference type="ARBA" id="ARBA00022553"/>
    </source>
</evidence>
<dbReference type="PROSITE" id="PS50113">
    <property type="entry name" value="PAC"/>
    <property type="match status" value="3"/>
</dbReference>
<dbReference type="InterPro" id="IPR004358">
    <property type="entry name" value="Sig_transdc_His_kin-like_C"/>
</dbReference>
<dbReference type="PANTHER" id="PTHR43304:SF1">
    <property type="entry name" value="PAC DOMAIN-CONTAINING PROTEIN"/>
    <property type="match status" value="1"/>
</dbReference>
<accession>A0A2N7UCW9</accession>
<dbReference type="InterPro" id="IPR000014">
    <property type="entry name" value="PAS"/>
</dbReference>
<keyword evidence="3 6" id="KW-0597">Phosphoprotein</keyword>
<dbReference type="Gene3D" id="3.40.50.2300">
    <property type="match status" value="1"/>
</dbReference>
<dbReference type="CDD" id="cd00082">
    <property type="entry name" value="HisKA"/>
    <property type="match status" value="1"/>
</dbReference>
<dbReference type="InterPro" id="IPR052162">
    <property type="entry name" value="Sensor_kinase/Photoreceptor"/>
</dbReference>
<dbReference type="SMART" id="SM00091">
    <property type="entry name" value="PAS"/>
    <property type="match status" value="6"/>
</dbReference>
<evidence type="ECO:0000256" key="1">
    <source>
        <dbReference type="ARBA" id="ARBA00000085"/>
    </source>
</evidence>
<dbReference type="SMART" id="SM00387">
    <property type="entry name" value="HATPase_c"/>
    <property type="match status" value="1"/>
</dbReference>
<feature type="domain" description="Response regulatory" evidence="8">
    <location>
        <begin position="1203"/>
        <end position="1319"/>
    </location>
</feature>
<gene>
    <name evidence="11" type="ORF">C1H70_16095</name>
</gene>
<comment type="caution">
    <text evidence="11">The sequence shown here is derived from an EMBL/GenBank/DDBJ whole genome shotgun (WGS) entry which is preliminary data.</text>
</comment>
<dbReference type="Pfam" id="PF00072">
    <property type="entry name" value="Response_reg"/>
    <property type="match status" value="1"/>
</dbReference>
<evidence type="ECO:0000259" key="8">
    <source>
        <dbReference type="PROSITE" id="PS50110"/>
    </source>
</evidence>
<dbReference type="CDD" id="cd00130">
    <property type="entry name" value="PAS"/>
    <property type="match status" value="5"/>
</dbReference>
<dbReference type="InterPro" id="IPR003661">
    <property type="entry name" value="HisK_dim/P_dom"/>
</dbReference>
<dbReference type="Pfam" id="PF00989">
    <property type="entry name" value="PAS"/>
    <property type="match status" value="1"/>
</dbReference>
<dbReference type="InterPro" id="IPR013656">
    <property type="entry name" value="PAS_4"/>
</dbReference>
<dbReference type="GO" id="GO:0000155">
    <property type="term" value="F:phosphorelay sensor kinase activity"/>
    <property type="evidence" value="ECO:0007669"/>
    <property type="project" value="InterPro"/>
</dbReference>
<dbReference type="RefSeq" id="WP_102589347.1">
    <property type="nucleotide sequence ID" value="NZ_BNAE01000001.1"/>
</dbReference>
<dbReference type="SUPFAM" id="SSF52172">
    <property type="entry name" value="CheY-like"/>
    <property type="match status" value="1"/>
</dbReference>
<keyword evidence="4" id="KW-0808">Transferase</keyword>
<reference evidence="11 12" key="1">
    <citation type="submission" date="2018-01" db="EMBL/GenBank/DDBJ databases">
        <title>Halomonas endophytica sp. nov., isolated from storage liquid in the stems of Populus euphratica.</title>
        <authorList>
            <person name="Chen C."/>
        </authorList>
    </citation>
    <scope>NUCLEOTIDE SEQUENCE [LARGE SCALE GENOMIC DNA]</scope>
    <source>
        <strain evidence="11 12">BZ-SZ-XJ27</strain>
    </source>
</reference>
<evidence type="ECO:0000313" key="12">
    <source>
        <dbReference type="Proteomes" id="UP000235547"/>
    </source>
</evidence>
<dbReference type="Gene3D" id="1.10.287.130">
    <property type="match status" value="1"/>
</dbReference>
<sequence>MEASSQRPLEIAALFDTVSDPVWICDPVSLTIQGANRAAVDTFGIDPELVVASAIPDLVLNGELAGLRVAVKDFPQRYRESQDNWRITGPGGEVLEARVHWRLHGAESADMLVVSMRDIRPIGTEEAHRSTSELDSPLWDTDTRTDVFRALFEAAPGRFLVLSPGSYRIVAASNAYLQATMTDRETILGKPLFEVFPDDPNDPEADGTRHLRASLFQVEASGLTDVMAVQRYPIPRPASQGGGFEERFWSPVNTPVNGPDGKVELIIHRVEDVTGFVREAGEEPALSALEDRASHLRQDIILRSRELRTAYERLAEQTSYLRAAQRLLGLGIWKMDLDTRQLTWLDDVHRIFGVDTSFEVGDVEGYLQLVHPADREALVRHLEEWLADPGDHFTFRHRVLRPDGDIIYVKGLAELAEAEGRRQLTGVVQDVTDQEVTAAAITRGQSLSRIAGKAASLGGWRVDLKEGVIEWSEETATIHEIDGIPPRYSVEEGIQFYAPEYRETISRLFNRCVEAGTPFDEVLQIITARGNRRWVRTMGEAERSPEGEIVAVQGGFQDITEQIGVRRAYEELTQRLHLTLENMRDPFILLDEALRFVFANPAAEKVLEQPREAMIGKPLDVVFPSEDTPHFQRHYLRALARQESEHFTAHFRPLNALFRVDAHPVPNGLAVYFSDISREREREEQLRLLEAAVSRQNDMLLITEAAPIDGPEGPRIVYVNDAFVRRTGYSREEVIGNTPRVLQGTGTDRAALDRIKAALHRAESVREELVNYTKEGEPFWLELDIVPLTDEDGNLTHYVSVERDITERKRLEEATRLSEERFHLVVRATNDVIWDWDLVHSKVWWNESIETLFGHDRSQLEPGPESWSNRIHPADRDAVLAGIHAAIDGEASNWSDEYRFLHADGSFRTVIDRGFLLRDSDGQAIRMLGSTQDITQQRQVAEELRQAQKLEAVGQLTGGVAHDFNNILTVILGNAELLTEELATSPQLRALADMTANAASRGAELTNRLLAFARRQALEPQVLNVNRLVAGMEDLLRRTLHESIEIERIQAGGLWSVEVDAGQLESAILNLSLNARDAMPGGGRLTIETANAMLDDSYADDHREVKAGQYVLISLSDSGTGMPEDVARQAFEPFFTTKKDGKGSGLGLSMVYGFVKQSAGHIKIYSEIGEGTTVKLYFPRARAGAAMTVDAATPSSVEGGDEHILVVEDDALVRRHVATLLQGLGYRVTSAASGQHALAIIEAQSDIDLLFTDVVMPGGINGRQLADQASVLRPDLKILFTSGYTENAIVHHGRLDPGVQLLSKPYRRQELAAKVRKVLSEGE</sequence>
<dbReference type="Pfam" id="PF02518">
    <property type="entry name" value="HATPase_c"/>
    <property type="match status" value="1"/>
</dbReference>
<dbReference type="CDD" id="cd16919">
    <property type="entry name" value="HATPase_CckA-like"/>
    <property type="match status" value="1"/>
</dbReference>
<feature type="domain" description="PAS" evidence="9">
    <location>
        <begin position="712"/>
        <end position="738"/>
    </location>
</feature>
<dbReference type="Pfam" id="PF13426">
    <property type="entry name" value="PAS_9"/>
    <property type="match status" value="2"/>
</dbReference>
<dbReference type="PRINTS" id="PR00344">
    <property type="entry name" value="BCTRLSENSOR"/>
</dbReference>
<evidence type="ECO:0000259" key="7">
    <source>
        <dbReference type="PROSITE" id="PS50109"/>
    </source>
</evidence>
<evidence type="ECO:0000256" key="4">
    <source>
        <dbReference type="ARBA" id="ARBA00022679"/>
    </source>
</evidence>
<dbReference type="Pfam" id="PF08447">
    <property type="entry name" value="PAS_3"/>
    <property type="match status" value="3"/>
</dbReference>
<feature type="domain" description="PAS" evidence="9">
    <location>
        <begin position="818"/>
        <end position="890"/>
    </location>
</feature>
<dbReference type="InterPro" id="IPR001789">
    <property type="entry name" value="Sig_transdc_resp-reg_receiver"/>
</dbReference>
<dbReference type="InterPro" id="IPR011006">
    <property type="entry name" value="CheY-like_superfamily"/>
</dbReference>
<dbReference type="OrthoDB" id="9772100at2"/>
<dbReference type="InterPro" id="IPR036097">
    <property type="entry name" value="HisK_dim/P_sf"/>
</dbReference>
<evidence type="ECO:0000259" key="9">
    <source>
        <dbReference type="PROSITE" id="PS50112"/>
    </source>
</evidence>
<dbReference type="PROSITE" id="PS50109">
    <property type="entry name" value="HIS_KIN"/>
    <property type="match status" value="1"/>
</dbReference>
<keyword evidence="12" id="KW-1185">Reference proteome</keyword>
<feature type="domain" description="PAC" evidence="10">
    <location>
        <begin position="519"/>
        <end position="571"/>
    </location>
</feature>
<dbReference type="CDD" id="cd18161">
    <property type="entry name" value="REC_hyHK_blue-like"/>
    <property type="match status" value="1"/>
</dbReference>
<dbReference type="SMART" id="SM00448">
    <property type="entry name" value="REC"/>
    <property type="match status" value="1"/>
</dbReference>
<dbReference type="InterPro" id="IPR001610">
    <property type="entry name" value="PAC"/>
</dbReference>
<feature type="domain" description="PAS" evidence="9">
    <location>
        <begin position="572"/>
        <end position="642"/>
    </location>
</feature>
<evidence type="ECO:0000256" key="6">
    <source>
        <dbReference type="PROSITE-ProRule" id="PRU00169"/>
    </source>
</evidence>
<dbReference type="GO" id="GO:0006355">
    <property type="term" value="P:regulation of DNA-templated transcription"/>
    <property type="evidence" value="ECO:0007669"/>
    <property type="project" value="InterPro"/>
</dbReference>
<evidence type="ECO:0000256" key="2">
    <source>
        <dbReference type="ARBA" id="ARBA00012438"/>
    </source>
</evidence>
<dbReference type="PROSITE" id="PS50112">
    <property type="entry name" value="PAS"/>
    <property type="match status" value="3"/>
</dbReference>
<evidence type="ECO:0000259" key="10">
    <source>
        <dbReference type="PROSITE" id="PS50113"/>
    </source>
</evidence>
<dbReference type="EMBL" id="PNRG01000033">
    <property type="protein sequence ID" value="PMR78283.1"/>
    <property type="molecule type" value="Genomic_DNA"/>
</dbReference>
<dbReference type="SMART" id="SM00086">
    <property type="entry name" value="PAC"/>
    <property type="match status" value="5"/>
</dbReference>
<dbReference type="EC" id="2.7.13.3" evidence="2"/>
<feature type="domain" description="Histidine kinase" evidence="7">
    <location>
        <begin position="959"/>
        <end position="1182"/>
    </location>
</feature>
<organism evidence="11 12">
    <name type="scientific">Halomonas urumqiensis</name>
    <dbReference type="NCBI Taxonomy" id="1684789"/>
    <lineage>
        <taxon>Bacteria</taxon>
        <taxon>Pseudomonadati</taxon>
        <taxon>Pseudomonadota</taxon>
        <taxon>Gammaproteobacteria</taxon>
        <taxon>Oceanospirillales</taxon>
        <taxon>Halomonadaceae</taxon>
        <taxon>Halomonas</taxon>
    </lineage>
</organism>
<dbReference type="PROSITE" id="PS50110">
    <property type="entry name" value="RESPONSE_REGULATORY"/>
    <property type="match status" value="1"/>
</dbReference>
<dbReference type="InterPro" id="IPR000700">
    <property type="entry name" value="PAS-assoc_C"/>
</dbReference>
<dbReference type="SUPFAM" id="SSF47384">
    <property type="entry name" value="Homodimeric domain of signal transducing histidine kinase"/>
    <property type="match status" value="1"/>
</dbReference>
<dbReference type="InterPro" id="IPR005467">
    <property type="entry name" value="His_kinase_dom"/>
</dbReference>
<dbReference type="Proteomes" id="UP000235547">
    <property type="component" value="Unassembled WGS sequence"/>
</dbReference>
<dbReference type="Pfam" id="PF00512">
    <property type="entry name" value="HisKA"/>
    <property type="match status" value="1"/>
</dbReference>
<dbReference type="Pfam" id="PF08448">
    <property type="entry name" value="PAS_4"/>
    <property type="match status" value="1"/>
</dbReference>
<dbReference type="InterPro" id="IPR035965">
    <property type="entry name" value="PAS-like_dom_sf"/>
</dbReference>
<dbReference type="InterPro" id="IPR003594">
    <property type="entry name" value="HATPase_dom"/>
</dbReference>
<dbReference type="SUPFAM" id="SSF55874">
    <property type="entry name" value="ATPase domain of HSP90 chaperone/DNA topoisomerase II/histidine kinase"/>
    <property type="match status" value="1"/>
</dbReference>
<dbReference type="Gene3D" id="3.30.450.20">
    <property type="entry name" value="PAS domain"/>
    <property type="match status" value="7"/>
</dbReference>
<dbReference type="InterPro" id="IPR013767">
    <property type="entry name" value="PAS_fold"/>
</dbReference>
<feature type="domain" description="PAC" evidence="10">
    <location>
        <begin position="894"/>
        <end position="946"/>
    </location>
</feature>
<protein>
    <recommendedName>
        <fullName evidence="2">histidine kinase</fullName>
        <ecNumber evidence="2">2.7.13.3</ecNumber>
    </recommendedName>
</protein>
<dbReference type="Gene3D" id="2.10.70.100">
    <property type="match status" value="2"/>
</dbReference>
<dbReference type="SMART" id="SM00388">
    <property type="entry name" value="HisKA"/>
    <property type="match status" value="1"/>
</dbReference>
<dbReference type="InterPro" id="IPR036890">
    <property type="entry name" value="HATPase_C_sf"/>
</dbReference>
<dbReference type="Gene3D" id="3.30.565.10">
    <property type="entry name" value="Histidine kinase-like ATPase, C-terminal domain"/>
    <property type="match status" value="1"/>
</dbReference>
<evidence type="ECO:0000313" key="11">
    <source>
        <dbReference type="EMBL" id="PMR78283.1"/>
    </source>
</evidence>
<feature type="domain" description="PAC" evidence="10">
    <location>
        <begin position="763"/>
        <end position="817"/>
    </location>
</feature>
<comment type="catalytic activity">
    <reaction evidence="1">
        <text>ATP + protein L-histidine = ADP + protein N-phospho-L-histidine.</text>
        <dbReference type="EC" id="2.7.13.3"/>
    </reaction>
</comment>
<dbReference type="SUPFAM" id="SSF55785">
    <property type="entry name" value="PYP-like sensor domain (PAS domain)"/>
    <property type="match status" value="7"/>
</dbReference>
<evidence type="ECO:0000256" key="5">
    <source>
        <dbReference type="ARBA" id="ARBA00022777"/>
    </source>
</evidence>